<protein>
    <submittedName>
        <fullName evidence="2">SDR family oxidoreductase</fullName>
    </submittedName>
</protein>
<gene>
    <name evidence="2" type="ORF">ACFYKX_00990</name>
</gene>
<dbReference type="InterPro" id="IPR026055">
    <property type="entry name" value="FAR"/>
</dbReference>
<name>A0ABW6K630_9BACI</name>
<dbReference type="Pfam" id="PF07993">
    <property type="entry name" value="NAD_binding_4"/>
    <property type="match status" value="1"/>
</dbReference>
<organism evidence="2 3">
    <name type="scientific">Cytobacillus spartinae</name>
    <dbReference type="NCBI Taxonomy" id="3299023"/>
    <lineage>
        <taxon>Bacteria</taxon>
        <taxon>Bacillati</taxon>
        <taxon>Bacillota</taxon>
        <taxon>Bacilli</taxon>
        <taxon>Bacillales</taxon>
        <taxon>Bacillaceae</taxon>
        <taxon>Cytobacillus</taxon>
    </lineage>
</organism>
<feature type="domain" description="Thioester reductase (TE)" evidence="1">
    <location>
        <begin position="6"/>
        <end position="240"/>
    </location>
</feature>
<keyword evidence="3" id="KW-1185">Reference proteome</keyword>
<dbReference type="RefSeq" id="WP_389357184.1">
    <property type="nucleotide sequence ID" value="NZ_JBIACK010000001.1"/>
</dbReference>
<accession>A0ABW6K630</accession>
<dbReference type="PANTHER" id="PTHR11011">
    <property type="entry name" value="MALE STERILITY PROTEIN 2-RELATED"/>
    <property type="match status" value="1"/>
</dbReference>
<dbReference type="InterPro" id="IPR013120">
    <property type="entry name" value="FAR_NAD-bd"/>
</dbReference>
<dbReference type="EMBL" id="JBIACK010000001">
    <property type="protein sequence ID" value="MFE8699189.1"/>
    <property type="molecule type" value="Genomic_DNA"/>
</dbReference>
<dbReference type="InterPro" id="IPR036291">
    <property type="entry name" value="NAD(P)-bd_dom_sf"/>
</dbReference>
<evidence type="ECO:0000259" key="1">
    <source>
        <dbReference type="Pfam" id="PF07993"/>
    </source>
</evidence>
<proteinExistence type="predicted"/>
<sequence length="351" mass="39797">MKILMTGANGFLGKKLARDLLKEGHILYLLVRNSKKLNSFIESIESPQMKSRVNIIEGDVTLNNLGVSEELQDNLRGELDAIFHMAALLSFDPKDKEKSYQVNVQGTKNTLEFAKNLSCIKFFYVSTAYTIGLENEGSEKLYSTNRSFVNNYEETKCLAEHLVSSYQDQMFVNILRPSIIIGDSVTGEADTSFGLYGLLKSLLVLKRKISRKDNFRETKFHIMLNTETTANLVPVDYVSTVLVAALQSSENGDIFNVTNPYPLKQGDILKIIKDTLELPSLYAIGFDSEHQLREDEKLFNKPLSAFKSYWGRDIYFPCENTKELLSKSGKPILNMDDKMLSKIISSYIMNR</sequence>
<dbReference type="Proteomes" id="UP001601059">
    <property type="component" value="Unassembled WGS sequence"/>
</dbReference>
<dbReference type="SUPFAM" id="SSF51735">
    <property type="entry name" value="NAD(P)-binding Rossmann-fold domains"/>
    <property type="match status" value="1"/>
</dbReference>
<dbReference type="PANTHER" id="PTHR11011:SF45">
    <property type="entry name" value="FATTY ACYL-COA REDUCTASE CG8306-RELATED"/>
    <property type="match status" value="1"/>
</dbReference>
<dbReference type="Gene3D" id="3.40.50.720">
    <property type="entry name" value="NAD(P)-binding Rossmann-like Domain"/>
    <property type="match status" value="1"/>
</dbReference>
<evidence type="ECO:0000313" key="3">
    <source>
        <dbReference type="Proteomes" id="UP001601059"/>
    </source>
</evidence>
<reference evidence="2 3" key="1">
    <citation type="submission" date="2024-08" db="EMBL/GenBank/DDBJ databases">
        <title>Two novel Cytobacillus novel species.</title>
        <authorList>
            <person name="Liu G."/>
        </authorList>
    </citation>
    <scope>NUCLEOTIDE SEQUENCE [LARGE SCALE GENOMIC DNA]</scope>
    <source>
        <strain evidence="2 3">FJAT-54145</strain>
    </source>
</reference>
<evidence type="ECO:0000313" key="2">
    <source>
        <dbReference type="EMBL" id="MFE8699189.1"/>
    </source>
</evidence>
<comment type="caution">
    <text evidence="2">The sequence shown here is derived from an EMBL/GenBank/DDBJ whole genome shotgun (WGS) entry which is preliminary data.</text>
</comment>
<dbReference type="CDD" id="cd05263">
    <property type="entry name" value="MupV_like_SDR_e"/>
    <property type="match status" value="1"/>
</dbReference>